<protein>
    <recommendedName>
        <fullName evidence="2">Type VI secretion system baseplate subunit TssF</fullName>
    </recommendedName>
</protein>
<reference evidence="1" key="1">
    <citation type="submission" date="2019-11" db="EMBL/GenBank/DDBJ databases">
        <authorList>
            <person name="Feng L."/>
        </authorList>
    </citation>
    <scope>NUCLEOTIDE SEQUENCE</scope>
    <source>
        <strain evidence="1">EMassiliensisLFYP7</strain>
    </source>
</reference>
<dbReference type="Pfam" id="PF05947">
    <property type="entry name" value="T6SS_TssF"/>
    <property type="match status" value="1"/>
</dbReference>
<dbReference type="EMBL" id="CACRTZ010000004">
    <property type="protein sequence ID" value="VYT90890.1"/>
    <property type="molecule type" value="Genomic_DNA"/>
</dbReference>
<dbReference type="NCBIfam" id="TIGR03359">
    <property type="entry name" value="VI_chp_6"/>
    <property type="match status" value="1"/>
</dbReference>
<evidence type="ECO:0000313" key="1">
    <source>
        <dbReference type="EMBL" id="VYT90890.1"/>
    </source>
</evidence>
<sequence>MDLDTLFQDEFNYFKLLARDFSSHFSELDDFFSPSAADPGVERLIEGAAFLSARLRQKIDDEFPEITQGLLREVWSTPLRPLPATSVVEFKADDDEETFFIPAGAQIKGYSDEDEYTFITRRDLTVLPLTIIRKNVTHATDGTRITLSFKANFKKERQSFPQCIPLFLSSDSTAAGFFTLWLKHHLAEAILFCNNVSYPLPSEIISFQSPKPESLVYPGDSQQFWRLQLLQEFFYTPHVNDFAYLDLKIINNICALNSIDDFSIELKFNKILPPDCSVDENSFRLYCTPIINLFNNRVSAIPFAGNKPGEHHHLRYQVLPNKESYWLSAICKVYSPAEITDSERGEIQIFKPMSEFLPTRFDSDVESYYYELRLEKDVSDKPAWFISFFDSKGEPVNVTARKNFICEIECVNNESVLNLNVGDVNVPGSDIPGNLTFENITPLSTPYSLQAEKHWPVISHLSLSPLLLNDKATIQQVVKDFDIHADSNLPQHEKHKRYLSGIAEVSSEPIDRLIEGFPVRGLRFDLHLDPSCYLNEGEMYRFGLVLAEFFAYCISDSSFITTTLINVQSGERLPLAPIQGTRTQI</sequence>
<gene>
    <name evidence="1" type="ORF">EMLFYP7_00922</name>
</gene>
<evidence type="ECO:0008006" key="2">
    <source>
        <dbReference type="Google" id="ProtNLM"/>
    </source>
</evidence>
<dbReference type="PANTHER" id="PTHR35370">
    <property type="entry name" value="CYTOPLASMIC PROTEIN-RELATED-RELATED"/>
    <property type="match status" value="1"/>
</dbReference>
<proteinExistence type="predicted"/>
<name>A0A6N3AMY5_9ENTR</name>
<dbReference type="AlphaFoldDB" id="A0A6N3AMY5"/>
<dbReference type="PANTHER" id="PTHR35370:SF1">
    <property type="entry name" value="TYPE VI SECRETION SYSTEM COMPONENT TSSF1"/>
    <property type="match status" value="1"/>
</dbReference>
<organism evidence="1">
    <name type="scientific">Phytobacter massiliensis</name>
    <dbReference type="NCBI Taxonomy" id="1485952"/>
    <lineage>
        <taxon>Bacteria</taxon>
        <taxon>Pseudomonadati</taxon>
        <taxon>Pseudomonadota</taxon>
        <taxon>Gammaproteobacteria</taxon>
        <taxon>Enterobacterales</taxon>
        <taxon>Enterobacteriaceae</taxon>
        <taxon>Phytobacter</taxon>
    </lineage>
</organism>
<dbReference type="RefSeq" id="WP_156564996.1">
    <property type="nucleotide sequence ID" value="NZ_CACRTZ010000004.1"/>
</dbReference>
<accession>A0A6N3AMY5</accession>
<dbReference type="InterPro" id="IPR010272">
    <property type="entry name" value="T6SS_TssF"/>
</dbReference>